<evidence type="ECO:0000259" key="1">
    <source>
        <dbReference type="Pfam" id="PF14534"/>
    </source>
</evidence>
<proteinExistence type="predicted"/>
<dbReference type="NCBIfam" id="TIGR02246">
    <property type="entry name" value="SgcJ/EcaC family oxidoreductase"/>
    <property type="match status" value="1"/>
</dbReference>
<accession>A0ABZ2M449</accession>
<keyword evidence="3" id="KW-1185">Reference proteome</keyword>
<dbReference type="InterPro" id="IPR032710">
    <property type="entry name" value="NTF2-like_dom_sf"/>
</dbReference>
<dbReference type="RefSeq" id="WP_394827361.1">
    <property type="nucleotide sequence ID" value="NZ_CP089984.1"/>
</dbReference>
<dbReference type="Pfam" id="PF14534">
    <property type="entry name" value="DUF4440"/>
    <property type="match status" value="1"/>
</dbReference>
<evidence type="ECO:0000313" key="2">
    <source>
        <dbReference type="EMBL" id="WXB17720.1"/>
    </source>
</evidence>
<feature type="domain" description="DUF4440" evidence="1">
    <location>
        <begin position="17"/>
        <end position="128"/>
    </location>
</feature>
<evidence type="ECO:0000313" key="3">
    <source>
        <dbReference type="Proteomes" id="UP001370348"/>
    </source>
</evidence>
<dbReference type="InterPro" id="IPR011944">
    <property type="entry name" value="Steroid_delta5-4_isomerase"/>
</dbReference>
<dbReference type="Proteomes" id="UP001370348">
    <property type="component" value="Chromosome"/>
</dbReference>
<dbReference type="Gene3D" id="3.10.450.50">
    <property type="match status" value="1"/>
</dbReference>
<dbReference type="EMBL" id="CP089984">
    <property type="protein sequence ID" value="WXB17720.1"/>
    <property type="molecule type" value="Genomic_DNA"/>
</dbReference>
<sequence>MTSKNHDTSRDGNEDAVRAAIASVYKGWADNDADAFVAAYGPDATATLPGSHLPSRNAIRATMAALFAGQLKGSRAQYEVQAIRFLGDDAAIVTSKGGVVLAGQTEPPAKEWARETWVLAKVNGRWQVEAFHNCPEHAA</sequence>
<dbReference type="SUPFAM" id="SSF54427">
    <property type="entry name" value="NTF2-like"/>
    <property type="match status" value="1"/>
</dbReference>
<gene>
    <name evidence="2" type="ORF">LZC94_10705</name>
</gene>
<organism evidence="2 3">
    <name type="scientific">Pendulispora albinea</name>
    <dbReference type="NCBI Taxonomy" id="2741071"/>
    <lineage>
        <taxon>Bacteria</taxon>
        <taxon>Pseudomonadati</taxon>
        <taxon>Myxococcota</taxon>
        <taxon>Myxococcia</taxon>
        <taxon>Myxococcales</taxon>
        <taxon>Sorangiineae</taxon>
        <taxon>Pendulisporaceae</taxon>
        <taxon>Pendulispora</taxon>
    </lineage>
</organism>
<name>A0ABZ2M449_9BACT</name>
<dbReference type="InterPro" id="IPR027843">
    <property type="entry name" value="DUF4440"/>
</dbReference>
<reference evidence="2 3" key="1">
    <citation type="submission" date="2021-12" db="EMBL/GenBank/DDBJ databases">
        <title>Discovery of the Pendulisporaceae a myxobacterial family with distinct sporulation behavior and unique specialized metabolism.</title>
        <authorList>
            <person name="Garcia R."/>
            <person name="Popoff A."/>
            <person name="Bader C.D."/>
            <person name="Loehr J."/>
            <person name="Walesch S."/>
            <person name="Walt C."/>
            <person name="Boldt J."/>
            <person name="Bunk B."/>
            <person name="Haeckl F.J.F.P.J."/>
            <person name="Gunesch A.P."/>
            <person name="Birkelbach J."/>
            <person name="Nuebel U."/>
            <person name="Pietschmann T."/>
            <person name="Bach T."/>
            <person name="Mueller R."/>
        </authorList>
    </citation>
    <scope>NUCLEOTIDE SEQUENCE [LARGE SCALE GENOMIC DNA]</scope>
    <source>
        <strain evidence="2 3">MSr11954</strain>
    </source>
</reference>
<protein>
    <submittedName>
        <fullName evidence="2">SgcJ/EcaC family oxidoreductase</fullName>
    </submittedName>
</protein>